<name>A0A815MT88_ADIRI</name>
<dbReference type="EMBL" id="CAJNOJ010000379">
    <property type="protein sequence ID" value="CAF1424895.1"/>
    <property type="molecule type" value="Genomic_DNA"/>
</dbReference>
<organism evidence="1 2">
    <name type="scientific">Adineta ricciae</name>
    <name type="common">Rotifer</name>
    <dbReference type="NCBI Taxonomy" id="249248"/>
    <lineage>
        <taxon>Eukaryota</taxon>
        <taxon>Metazoa</taxon>
        <taxon>Spiralia</taxon>
        <taxon>Gnathifera</taxon>
        <taxon>Rotifera</taxon>
        <taxon>Eurotatoria</taxon>
        <taxon>Bdelloidea</taxon>
        <taxon>Adinetida</taxon>
        <taxon>Adinetidae</taxon>
        <taxon>Adineta</taxon>
    </lineage>
</organism>
<proteinExistence type="predicted"/>
<accession>A0A815MT88</accession>
<comment type="caution">
    <text evidence="1">The sequence shown here is derived from an EMBL/GenBank/DDBJ whole genome shotgun (WGS) entry which is preliminary data.</text>
</comment>
<reference evidence="1" key="1">
    <citation type="submission" date="2021-02" db="EMBL/GenBank/DDBJ databases">
        <authorList>
            <person name="Nowell W R."/>
        </authorList>
    </citation>
    <scope>NUCLEOTIDE SEQUENCE</scope>
</reference>
<evidence type="ECO:0000313" key="1">
    <source>
        <dbReference type="EMBL" id="CAF1424895.1"/>
    </source>
</evidence>
<sequence length="68" mass="8093">MLNVSFLHYERNSSRLIQKIPFRFIISLQCVYDDVEVNGSHQSICYIIVILNVLLQQRRSFCLFNQND</sequence>
<protein>
    <submittedName>
        <fullName evidence="1">Uncharacterized protein</fullName>
    </submittedName>
</protein>
<dbReference type="AlphaFoldDB" id="A0A815MT88"/>
<dbReference type="Proteomes" id="UP000663852">
    <property type="component" value="Unassembled WGS sequence"/>
</dbReference>
<evidence type="ECO:0000313" key="2">
    <source>
        <dbReference type="Proteomes" id="UP000663852"/>
    </source>
</evidence>
<gene>
    <name evidence="1" type="ORF">EDS130_LOCUS37782</name>
</gene>